<accession>A0A1X7SS24</accession>
<dbReference type="InParanoid" id="A0A1X7SS24"/>
<feature type="region of interest" description="Disordered" evidence="1">
    <location>
        <begin position="19"/>
        <end position="56"/>
    </location>
</feature>
<sequence>MITDLTCIVESHTIEQVNAKEKERLEGDTSIDPVDDGEDLREEEETEPQPQEQTVVGTQPTGVEEAATYAGLVYYEEKRAEDLVTFTTAKKLSALLEFIEKKHVHAEIGQYVYFSFISSCSYIELKFDVPQKKPYTGWTIEPQLQPCRLRRCDVDNFGEANYPLPPCCLVSVYGSPGAVPSLHYSVPLDGVADPVTLFIHRSLRTAPPSTTNPTTSSSSSNVVHESTSVSSTGGTSPSATVDVNKVKKVIDDKLVSHYDTLTTLTNEGVKEKCTMEEFLGEFWASLRVKRKLRQVQEHCQKFLDSFIAVRGSYADAAIALGEDWIEAIRNELGFDFNINIDA</sequence>
<dbReference type="EnsemblMetazoa" id="Aqu2.1.04830_001">
    <property type="protein sequence ID" value="Aqu2.1.04830_001"/>
    <property type="gene ID" value="Aqu2.1.04830"/>
</dbReference>
<organism evidence="2">
    <name type="scientific">Amphimedon queenslandica</name>
    <name type="common">Sponge</name>
    <dbReference type="NCBI Taxonomy" id="400682"/>
    <lineage>
        <taxon>Eukaryota</taxon>
        <taxon>Metazoa</taxon>
        <taxon>Porifera</taxon>
        <taxon>Demospongiae</taxon>
        <taxon>Heteroscleromorpha</taxon>
        <taxon>Haplosclerida</taxon>
        <taxon>Niphatidae</taxon>
        <taxon>Amphimedon</taxon>
    </lineage>
</organism>
<proteinExistence type="predicted"/>
<name>A0A1X7SS24_AMPQE</name>
<feature type="compositionally biased region" description="Acidic residues" evidence="1">
    <location>
        <begin position="33"/>
        <end position="47"/>
    </location>
</feature>
<dbReference type="AlphaFoldDB" id="A0A1X7SS24"/>
<reference evidence="2" key="1">
    <citation type="submission" date="2017-05" db="UniProtKB">
        <authorList>
            <consortium name="EnsemblMetazoa"/>
        </authorList>
    </citation>
    <scope>IDENTIFICATION</scope>
</reference>
<evidence type="ECO:0000313" key="2">
    <source>
        <dbReference type="EnsemblMetazoa" id="Aqu2.1.04830_001"/>
    </source>
</evidence>
<protein>
    <submittedName>
        <fullName evidence="2">Uncharacterized protein</fullName>
    </submittedName>
</protein>
<feature type="region of interest" description="Disordered" evidence="1">
    <location>
        <begin position="206"/>
        <end position="238"/>
    </location>
</feature>
<evidence type="ECO:0000256" key="1">
    <source>
        <dbReference type="SAM" id="MobiDB-lite"/>
    </source>
</evidence>